<keyword evidence="2" id="KW-1185">Reference proteome</keyword>
<sequence>MDKLLEKIIQAAKDAGAKDIDITKICLDDLIKKIDEIDKLPAVNLESRIYFENDNLVVDGIVAANKFGFGFLKDSFGISKKEVMDIYNPAVLEFTKCTHQLQELIKSKIHEMEGESKDVGED</sequence>
<organism evidence="1 2">
    <name type="scientific">Faecalibacillus faecis</name>
    <dbReference type="NCBI Taxonomy" id="1982628"/>
    <lineage>
        <taxon>Bacteria</taxon>
        <taxon>Bacillati</taxon>
        <taxon>Bacillota</taxon>
        <taxon>Erysipelotrichia</taxon>
        <taxon>Erysipelotrichales</taxon>
        <taxon>Coprobacillaceae</taxon>
        <taxon>Faecalibacillus</taxon>
    </lineage>
</organism>
<comment type="caution">
    <text evidence="1">The sequence shown here is derived from an EMBL/GenBank/DDBJ whole genome shotgun (WGS) entry which is preliminary data.</text>
</comment>
<evidence type="ECO:0000313" key="1">
    <source>
        <dbReference type="EMBL" id="PST40526.1"/>
    </source>
</evidence>
<gene>
    <name evidence="1" type="ORF">C7U55_06325</name>
</gene>
<reference evidence="2" key="1">
    <citation type="submission" date="2018-03" db="EMBL/GenBank/DDBJ databases">
        <title>Lachnoclostridium SNUG30370 gen.nov., sp.nov., isolated from human faeces.</title>
        <authorList>
            <person name="Seo B."/>
            <person name="Jeon K."/>
            <person name="Ko G."/>
        </authorList>
    </citation>
    <scope>NUCLEOTIDE SEQUENCE [LARGE SCALE GENOMIC DNA]</scope>
    <source>
        <strain evidence="2">SNUG30370</strain>
    </source>
</reference>
<dbReference type="GeneID" id="77470707"/>
<dbReference type="EMBL" id="PYLP01000006">
    <property type="protein sequence ID" value="PST40526.1"/>
    <property type="molecule type" value="Genomic_DNA"/>
</dbReference>
<evidence type="ECO:0000313" key="2">
    <source>
        <dbReference type="Proteomes" id="UP000241201"/>
    </source>
</evidence>
<dbReference type="RefSeq" id="WP_106987833.1">
    <property type="nucleotide sequence ID" value="NZ_PYLP01000006.1"/>
</dbReference>
<name>A0A2T3FZ21_9FIRM</name>
<dbReference type="Proteomes" id="UP000241201">
    <property type="component" value="Unassembled WGS sequence"/>
</dbReference>
<proteinExistence type="predicted"/>
<protein>
    <submittedName>
        <fullName evidence="1">Uncharacterized protein</fullName>
    </submittedName>
</protein>
<accession>A0A2T3FZ21</accession>
<dbReference type="AlphaFoldDB" id="A0A2T3FZ21"/>